<feature type="chain" id="PRO_5015193906" description="SPOR domain-containing protein" evidence="1">
    <location>
        <begin position="23"/>
        <end position="128"/>
    </location>
</feature>
<gene>
    <name evidence="2" type="ORF">BTO14_09385</name>
</gene>
<feature type="signal peptide" evidence="1">
    <location>
        <begin position="1"/>
        <end position="22"/>
    </location>
</feature>
<evidence type="ECO:0008006" key="4">
    <source>
        <dbReference type="Google" id="ProtNLM"/>
    </source>
</evidence>
<accession>A0A2P6CEX3</accession>
<proteinExistence type="predicted"/>
<dbReference type="RefSeq" id="WP_105049128.1">
    <property type="nucleotide sequence ID" value="NZ_CP150661.1"/>
</dbReference>
<evidence type="ECO:0000313" key="3">
    <source>
        <dbReference type="Proteomes" id="UP000247345"/>
    </source>
</evidence>
<keyword evidence="3" id="KW-1185">Reference proteome</keyword>
<sequence length="128" mass="14773">MKNFLFLIVTLFFFISTSRLSAQVNENYLKVIVESLNEQYLKSNSELFFTIQIGAYKKGNKAFEAIDNIVKTKENNLIKYRLGEFLTYEEAVEYKKIVLSVCNDAFIVPIKNGKRIYITQALKLAAIL</sequence>
<dbReference type="OrthoDB" id="1202222at2"/>
<reference evidence="2 3" key="1">
    <citation type="submission" date="2016-12" db="EMBL/GenBank/DDBJ databases">
        <title>Trade-off between light-utilization and light-protection in marine flavobacteria.</title>
        <authorList>
            <person name="Kumagai Y."/>
            <person name="Yoshizawa S."/>
            <person name="Kogure K."/>
            <person name="Iwasaki W."/>
        </authorList>
    </citation>
    <scope>NUCLEOTIDE SEQUENCE [LARGE SCALE GENOMIC DNA]</scope>
    <source>
        <strain evidence="2 3">KCTC 12100</strain>
    </source>
</reference>
<name>A0A2P6CEX3_9FLAO</name>
<organism evidence="2 3">
    <name type="scientific">Polaribacter butkevichii</name>
    <dbReference type="NCBI Taxonomy" id="218490"/>
    <lineage>
        <taxon>Bacteria</taxon>
        <taxon>Pseudomonadati</taxon>
        <taxon>Bacteroidota</taxon>
        <taxon>Flavobacteriia</taxon>
        <taxon>Flavobacteriales</taxon>
        <taxon>Flavobacteriaceae</taxon>
    </lineage>
</organism>
<dbReference type="Proteomes" id="UP000247345">
    <property type="component" value="Unassembled WGS sequence"/>
</dbReference>
<protein>
    <recommendedName>
        <fullName evidence="4">SPOR domain-containing protein</fullName>
    </recommendedName>
</protein>
<comment type="caution">
    <text evidence="2">The sequence shown here is derived from an EMBL/GenBank/DDBJ whole genome shotgun (WGS) entry which is preliminary data.</text>
</comment>
<dbReference type="EMBL" id="MSCK01000001">
    <property type="protein sequence ID" value="PQJ73462.1"/>
    <property type="molecule type" value="Genomic_DNA"/>
</dbReference>
<dbReference type="AlphaFoldDB" id="A0A2P6CEX3"/>
<evidence type="ECO:0000256" key="1">
    <source>
        <dbReference type="SAM" id="SignalP"/>
    </source>
</evidence>
<keyword evidence="1" id="KW-0732">Signal</keyword>
<evidence type="ECO:0000313" key="2">
    <source>
        <dbReference type="EMBL" id="PQJ73462.1"/>
    </source>
</evidence>